<dbReference type="SUPFAM" id="SSF63411">
    <property type="entry name" value="LuxS/MPP-like metallohydrolase"/>
    <property type="match status" value="2"/>
</dbReference>
<organism evidence="12">
    <name type="scientific">Strongyloides stercoralis</name>
    <name type="common">Threadworm</name>
    <dbReference type="NCBI Taxonomy" id="6248"/>
    <lineage>
        <taxon>Eukaryota</taxon>
        <taxon>Metazoa</taxon>
        <taxon>Ecdysozoa</taxon>
        <taxon>Nematoda</taxon>
        <taxon>Chromadorea</taxon>
        <taxon>Rhabditida</taxon>
        <taxon>Tylenchina</taxon>
        <taxon>Panagrolaimomorpha</taxon>
        <taxon>Strongyloidoidea</taxon>
        <taxon>Strongyloididae</taxon>
        <taxon>Strongyloides</taxon>
    </lineage>
</organism>
<evidence type="ECO:0000256" key="7">
    <source>
        <dbReference type="ARBA" id="ARBA00023049"/>
    </source>
</evidence>
<dbReference type="GO" id="GO:0006627">
    <property type="term" value="P:protein processing involved in protein targeting to mitochondrion"/>
    <property type="evidence" value="ECO:0007669"/>
    <property type="project" value="TreeGrafter"/>
</dbReference>
<evidence type="ECO:0000256" key="2">
    <source>
        <dbReference type="ARBA" id="ARBA00004173"/>
    </source>
</evidence>
<accession>A0A0K0E9Q3</accession>
<dbReference type="GO" id="GO:0004222">
    <property type="term" value="F:metalloendopeptidase activity"/>
    <property type="evidence" value="ECO:0007669"/>
    <property type="project" value="TreeGrafter"/>
</dbReference>
<evidence type="ECO:0000256" key="8">
    <source>
        <dbReference type="ARBA" id="ARBA00023128"/>
    </source>
</evidence>
<keyword evidence="3" id="KW-0645">Protease</keyword>
<keyword evidence="5" id="KW-0378">Hydrolase</keyword>
<comment type="subcellular location">
    <subcellularLocation>
        <location evidence="2">Mitochondrion</location>
    </subcellularLocation>
</comment>
<keyword evidence="4" id="KW-0479">Metal-binding</keyword>
<dbReference type="GO" id="GO:0046872">
    <property type="term" value="F:metal ion binding"/>
    <property type="evidence" value="ECO:0007669"/>
    <property type="project" value="UniProtKB-KW"/>
</dbReference>
<reference evidence="12" key="1">
    <citation type="submission" date="2015-08" db="UniProtKB">
        <authorList>
            <consortium name="WormBaseParasite"/>
        </authorList>
    </citation>
    <scope>IDENTIFICATION</scope>
</reference>
<evidence type="ECO:0000256" key="1">
    <source>
        <dbReference type="ARBA" id="ARBA00001947"/>
    </source>
</evidence>
<dbReference type="InterPro" id="IPR011249">
    <property type="entry name" value="Metalloenz_LuxS/M16"/>
</dbReference>
<proteinExistence type="predicted"/>
<dbReference type="PANTHER" id="PTHR11851">
    <property type="entry name" value="METALLOPROTEASE"/>
    <property type="match status" value="1"/>
</dbReference>
<evidence type="ECO:0000313" key="13">
    <source>
        <dbReference type="WBParaSite" id="TCONS_00001741.p1"/>
    </source>
</evidence>
<evidence type="ECO:0000313" key="11">
    <source>
        <dbReference type="Proteomes" id="UP000035681"/>
    </source>
</evidence>
<dbReference type="InterPro" id="IPR007863">
    <property type="entry name" value="Peptidase_M16_C"/>
</dbReference>
<name>A0A0K0E9Q3_STRER</name>
<dbReference type="Pfam" id="PF05193">
    <property type="entry name" value="Peptidase_M16_C"/>
    <property type="match status" value="1"/>
</dbReference>
<keyword evidence="7" id="KW-0482">Metalloprotease</keyword>
<keyword evidence="6" id="KW-0862">Zinc</keyword>
<evidence type="ECO:0000313" key="12">
    <source>
        <dbReference type="WBParaSite" id="SSTP_0000623500.1"/>
    </source>
</evidence>
<dbReference type="Gene3D" id="3.30.830.10">
    <property type="entry name" value="Metalloenzyme, LuxS/M16 peptidase-like"/>
    <property type="match status" value="2"/>
</dbReference>
<evidence type="ECO:0000256" key="3">
    <source>
        <dbReference type="ARBA" id="ARBA00022670"/>
    </source>
</evidence>
<dbReference type="Proteomes" id="UP000035681">
    <property type="component" value="Unplaced"/>
</dbReference>
<dbReference type="AlphaFoldDB" id="A0A0K0E9Q3"/>
<comment type="cofactor">
    <cofactor evidence="1">
        <name>Zn(2+)</name>
        <dbReference type="ChEBI" id="CHEBI:29105"/>
    </cofactor>
</comment>
<evidence type="ECO:0000256" key="6">
    <source>
        <dbReference type="ARBA" id="ARBA00022833"/>
    </source>
</evidence>
<evidence type="ECO:0000256" key="5">
    <source>
        <dbReference type="ARBA" id="ARBA00022801"/>
    </source>
</evidence>
<keyword evidence="8" id="KW-0496">Mitochondrion</keyword>
<dbReference type="PANTHER" id="PTHR11851:SF149">
    <property type="entry name" value="GH01077P"/>
    <property type="match status" value="1"/>
</dbReference>
<keyword evidence="11" id="KW-1185">Reference proteome</keyword>
<dbReference type="InterPro" id="IPR011765">
    <property type="entry name" value="Pept_M16_N"/>
</dbReference>
<dbReference type="WBParaSite" id="SSTP_0000623500.1">
    <property type="protein sequence ID" value="SSTP_0000623500.1"/>
    <property type="gene ID" value="SSTP_0000623500"/>
</dbReference>
<feature type="domain" description="Peptidase M16 C-terminal" evidence="10">
    <location>
        <begin position="204"/>
        <end position="387"/>
    </location>
</feature>
<sequence length="469" mass="53112">MKLVRLGNSISRTLINSNKINLRNYQSQAVVNHSSDWILPETKVTTLASGFRVASEDNKLPTATVGVWVNAGSRFENDKNNGVAHFSEHMAFKGTNKRNQMELELEVENNGILLNAYTSREQTVYYAKCPSTQIEQAVEILSDILLNSTYGKREIEVERDVILREYQEIEQTIKEVLFDRLHEEAYKNSPLARTILGPIENIKSISKDDLNKYVQDYYQGPRMVLAAAGGVDHDKLVKLAEKYFAKVNRDNLKEVIYEPGIFHGCHLIINDNQMPIVHGAFCVEGTSWTHSDNLAMMIFHMLIGTWNCTQASGIGTPSRLALRLKPNNKVENFMAFSTNYVDTGLTGVYFEMGQEDGKMMCDAIINEWKSLTEFDDSKSLEETKTALLANTAMTLDGTTPICEDIGRQMLCYGRRVSLAEIEARINVVSVDTIRNIAKKYFFNKPYACTIIGPENNWPSKNYIIERLKL</sequence>
<protein>
    <submittedName>
        <fullName evidence="12 13">Mitochondrial-processing peptidase subunit beta</fullName>
    </submittedName>
</protein>
<evidence type="ECO:0000259" key="9">
    <source>
        <dbReference type="Pfam" id="PF00675"/>
    </source>
</evidence>
<evidence type="ECO:0000259" key="10">
    <source>
        <dbReference type="Pfam" id="PF05193"/>
    </source>
</evidence>
<dbReference type="FunFam" id="3.30.830.10:FF:000002">
    <property type="entry name" value="Mitochondrial-processing peptidase subunit beta"/>
    <property type="match status" value="1"/>
</dbReference>
<dbReference type="Pfam" id="PF00675">
    <property type="entry name" value="Peptidase_M16"/>
    <property type="match status" value="1"/>
</dbReference>
<dbReference type="GO" id="GO:0005739">
    <property type="term" value="C:mitochondrion"/>
    <property type="evidence" value="ECO:0007669"/>
    <property type="project" value="UniProtKB-SubCell"/>
</dbReference>
<dbReference type="InterPro" id="IPR050361">
    <property type="entry name" value="MPP/UQCRC_Complex"/>
</dbReference>
<dbReference type="WBParaSite" id="TCONS_00001741.p1">
    <property type="protein sequence ID" value="TCONS_00001741.p1"/>
    <property type="gene ID" value="XLOC_001637"/>
</dbReference>
<dbReference type="STRING" id="6248.A0A0K0E9Q3"/>
<feature type="domain" description="Peptidase M16 N-terminal" evidence="9">
    <location>
        <begin position="52"/>
        <end position="198"/>
    </location>
</feature>
<evidence type="ECO:0000256" key="4">
    <source>
        <dbReference type="ARBA" id="ARBA00022723"/>
    </source>
</evidence>